<gene>
    <name evidence="1" type="ORF">AVDCRST_MAG67-471</name>
</gene>
<proteinExistence type="predicted"/>
<accession>A0A6J4RIW5</accession>
<sequence length="37" mass="4102">GPLSSRRAADRLYPVRTGEIADFLDECWKPARRGGAL</sequence>
<dbReference type="EMBL" id="CADCVQ010000017">
    <property type="protein sequence ID" value="CAA9474925.1"/>
    <property type="molecule type" value="Genomic_DNA"/>
</dbReference>
<feature type="non-terminal residue" evidence="1">
    <location>
        <position position="1"/>
    </location>
</feature>
<dbReference type="AlphaFoldDB" id="A0A6J4RIW5"/>
<feature type="non-terminal residue" evidence="1">
    <location>
        <position position="37"/>
    </location>
</feature>
<name>A0A6J4RIW5_9ACTN</name>
<evidence type="ECO:0000313" key="1">
    <source>
        <dbReference type="EMBL" id="CAA9474925.1"/>
    </source>
</evidence>
<organism evidence="1">
    <name type="scientific">uncultured Solirubrobacteraceae bacterium</name>
    <dbReference type="NCBI Taxonomy" id="1162706"/>
    <lineage>
        <taxon>Bacteria</taxon>
        <taxon>Bacillati</taxon>
        <taxon>Actinomycetota</taxon>
        <taxon>Thermoleophilia</taxon>
        <taxon>Solirubrobacterales</taxon>
        <taxon>Solirubrobacteraceae</taxon>
        <taxon>environmental samples</taxon>
    </lineage>
</organism>
<protein>
    <submittedName>
        <fullName evidence="1">Uncharacterized protein</fullName>
    </submittedName>
</protein>
<reference evidence="1" key="1">
    <citation type="submission" date="2020-02" db="EMBL/GenBank/DDBJ databases">
        <authorList>
            <person name="Meier V. D."/>
        </authorList>
    </citation>
    <scope>NUCLEOTIDE SEQUENCE</scope>
    <source>
        <strain evidence="1">AVDCRST_MAG67</strain>
    </source>
</reference>